<dbReference type="InterPro" id="IPR001496">
    <property type="entry name" value="SOCS_box"/>
</dbReference>
<dbReference type="Gene3D" id="3.30.505.10">
    <property type="entry name" value="SH2 domain"/>
    <property type="match status" value="1"/>
</dbReference>
<reference evidence="9" key="1">
    <citation type="journal article" date="2023" name="Science">
        <title>Genome structures resolve the early diversification of teleost fishes.</title>
        <authorList>
            <person name="Parey E."/>
            <person name="Louis A."/>
            <person name="Montfort J."/>
            <person name="Bouchez O."/>
            <person name="Roques C."/>
            <person name="Iampietro C."/>
            <person name="Lluch J."/>
            <person name="Castinel A."/>
            <person name="Donnadieu C."/>
            <person name="Desvignes T."/>
            <person name="Floi Bucao C."/>
            <person name="Jouanno E."/>
            <person name="Wen M."/>
            <person name="Mejri S."/>
            <person name="Dirks R."/>
            <person name="Jansen H."/>
            <person name="Henkel C."/>
            <person name="Chen W.J."/>
            <person name="Zahm M."/>
            <person name="Cabau C."/>
            <person name="Klopp C."/>
            <person name="Thompson A.W."/>
            <person name="Robinson-Rechavi M."/>
            <person name="Braasch I."/>
            <person name="Lecointre G."/>
            <person name="Bobe J."/>
            <person name="Postlethwait J.H."/>
            <person name="Berthelot C."/>
            <person name="Roest Crollius H."/>
            <person name="Guiguen Y."/>
        </authorList>
    </citation>
    <scope>NUCLEOTIDE SEQUENCE</scope>
    <source>
        <strain evidence="9">WJC10195</strain>
    </source>
</reference>
<keyword evidence="2" id="KW-0341">Growth regulation</keyword>
<keyword evidence="10" id="KW-1185">Reference proteome</keyword>
<evidence type="ECO:0000256" key="1">
    <source>
        <dbReference type="ARBA" id="ARBA00004906"/>
    </source>
</evidence>
<evidence type="ECO:0000256" key="2">
    <source>
        <dbReference type="ARBA" id="ARBA00022604"/>
    </source>
</evidence>
<gene>
    <name evidence="9" type="ORF">SKAU_G00113900</name>
</gene>
<dbReference type="Pfam" id="PF00017">
    <property type="entry name" value="SH2"/>
    <property type="match status" value="1"/>
</dbReference>
<dbReference type="GO" id="GO:0046935">
    <property type="term" value="F:1-phosphatidylinositol-3-kinase regulator activity"/>
    <property type="evidence" value="ECO:0007669"/>
    <property type="project" value="TreeGrafter"/>
</dbReference>
<dbReference type="Gene3D" id="1.10.750.20">
    <property type="entry name" value="SOCS box"/>
    <property type="match status" value="1"/>
</dbReference>
<dbReference type="PROSITE" id="PS50225">
    <property type="entry name" value="SOCS"/>
    <property type="match status" value="1"/>
</dbReference>
<keyword evidence="5 6" id="KW-0727">SH2 domain</keyword>
<dbReference type="SMART" id="SM00252">
    <property type="entry name" value="SH2"/>
    <property type="match status" value="1"/>
</dbReference>
<feature type="domain" description="SOCS box" evidence="8">
    <location>
        <begin position="202"/>
        <end position="249"/>
    </location>
</feature>
<evidence type="ECO:0000259" key="7">
    <source>
        <dbReference type="PROSITE" id="PS50001"/>
    </source>
</evidence>
<evidence type="ECO:0000256" key="6">
    <source>
        <dbReference type="PROSITE-ProRule" id="PRU00191"/>
    </source>
</evidence>
<dbReference type="InterPro" id="IPR036036">
    <property type="entry name" value="SOCS_box-like_dom_sf"/>
</dbReference>
<dbReference type="GO" id="GO:0035556">
    <property type="term" value="P:intracellular signal transduction"/>
    <property type="evidence" value="ECO:0007669"/>
    <property type="project" value="InterPro"/>
</dbReference>
<keyword evidence="3" id="KW-0734">Signal transduction inhibitor</keyword>
<proteinExistence type="predicted"/>
<name>A0A9Q1G1M5_SYNKA</name>
<dbReference type="OrthoDB" id="6426624at2759"/>
<dbReference type="GO" id="GO:0046854">
    <property type="term" value="P:phosphatidylinositol phosphate biosynthetic process"/>
    <property type="evidence" value="ECO:0007669"/>
    <property type="project" value="TreeGrafter"/>
</dbReference>
<dbReference type="PROSITE" id="PS50001">
    <property type="entry name" value="SH2"/>
    <property type="match status" value="1"/>
</dbReference>
<dbReference type="InterPro" id="IPR036860">
    <property type="entry name" value="SH2_dom_sf"/>
</dbReference>
<dbReference type="SUPFAM" id="SSF158235">
    <property type="entry name" value="SOCS box-like"/>
    <property type="match status" value="1"/>
</dbReference>
<dbReference type="Proteomes" id="UP001152622">
    <property type="component" value="Chromosome 3"/>
</dbReference>
<dbReference type="InterPro" id="IPR000980">
    <property type="entry name" value="SH2"/>
</dbReference>
<dbReference type="PANTHER" id="PTHR10155">
    <property type="entry name" value="PHOSPHATIDYLINOSITOL 3-KINASE REGULATORY SUBUNIT"/>
    <property type="match status" value="1"/>
</dbReference>
<protein>
    <recommendedName>
        <fullName evidence="11">Suppressor of cytokine signaling 3</fullName>
    </recommendedName>
</protein>
<dbReference type="FunFam" id="1.10.750.20:FF:000002">
    <property type="entry name" value="Suppressor of cytokine signaling 2"/>
    <property type="match status" value="1"/>
</dbReference>
<keyword evidence="4" id="KW-0833">Ubl conjugation pathway</keyword>
<feature type="domain" description="SH2" evidence="7">
    <location>
        <begin position="80"/>
        <end position="207"/>
    </location>
</feature>
<dbReference type="PANTHER" id="PTHR10155:SF11">
    <property type="entry name" value="SUPPRESSOR OF CYTOKINE SIGNALING 3"/>
    <property type="match status" value="1"/>
</dbReference>
<dbReference type="Pfam" id="PF07525">
    <property type="entry name" value="SOCS_box"/>
    <property type="match status" value="1"/>
</dbReference>
<organism evidence="9 10">
    <name type="scientific">Synaphobranchus kaupii</name>
    <name type="common">Kaup's arrowtooth eel</name>
    <dbReference type="NCBI Taxonomy" id="118154"/>
    <lineage>
        <taxon>Eukaryota</taxon>
        <taxon>Metazoa</taxon>
        <taxon>Chordata</taxon>
        <taxon>Craniata</taxon>
        <taxon>Vertebrata</taxon>
        <taxon>Euteleostomi</taxon>
        <taxon>Actinopterygii</taxon>
        <taxon>Neopterygii</taxon>
        <taxon>Teleostei</taxon>
        <taxon>Anguilliformes</taxon>
        <taxon>Synaphobranchidae</taxon>
        <taxon>Synaphobranchus</taxon>
    </lineage>
</organism>
<evidence type="ECO:0008006" key="11">
    <source>
        <dbReference type="Google" id="ProtNLM"/>
    </source>
</evidence>
<dbReference type="SMART" id="SM00969">
    <property type="entry name" value="SOCS_box"/>
    <property type="match status" value="1"/>
</dbReference>
<evidence type="ECO:0000256" key="5">
    <source>
        <dbReference type="ARBA" id="ARBA00022999"/>
    </source>
</evidence>
<evidence type="ECO:0000313" key="9">
    <source>
        <dbReference type="EMBL" id="KAJ8371362.1"/>
    </source>
</evidence>
<evidence type="ECO:0000313" key="10">
    <source>
        <dbReference type="Proteomes" id="UP001152622"/>
    </source>
</evidence>
<evidence type="ECO:0000259" key="8">
    <source>
        <dbReference type="PROSITE" id="PS50225"/>
    </source>
</evidence>
<dbReference type="GO" id="GO:0009968">
    <property type="term" value="P:negative regulation of signal transduction"/>
    <property type="evidence" value="ECO:0007669"/>
    <property type="project" value="UniProtKB-KW"/>
</dbReference>
<evidence type="ECO:0000256" key="3">
    <source>
        <dbReference type="ARBA" id="ARBA00022700"/>
    </source>
</evidence>
<dbReference type="AlphaFoldDB" id="A0A9Q1G1M5"/>
<evidence type="ECO:0000256" key="4">
    <source>
        <dbReference type="ARBA" id="ARBA00022786"/>
    </source>
</evidence>
<dbReference type="EMBL" id="JAINUF010000003">
    <property type="protein sequence ID" value="KAJ8371362.1"/>
    <property type="molecule type" value="Genomic_DNA"/>
</dbReference>
<comment type="pathway">
    <text evidence="1">Protein modification; protein ubiquitination.</text>
</comment>
<dbReference type="GO" id="GO:0005942">
    <property type="term" value="C:phosphatidylinositol 3-kinase complex"/>
    <property type="evidence" value="ECO:0007669"/>
    <property type="project" value="TreeGrafter"/>
</dbReference>
<dbReference type="SUPFAM" id="SSF55550">
    <property type="entry name" value="SH2 domain"/>
    <property type="match status" value="1"/>
</dbReference>
<dbReference type="SMART" id="SM00253">
    <property type="entry name" value="SOCS"/>
    <property type="match status" value="1"/>
</dbReference>
<accession>A0A9Q1G1M5</accession>
<comment type="caution">
    <text evidence="9">The sequence shown here is derived from an EMBL/GenBank/DDBJ whole genome shotgun (WGS) entry which is preliminary data.</text>
</comment>
<sequence length="250" mass="27515">MFSTVCDREKRWIWRFNKGQGTRSTSEKTIIEISAGGRVSWADVLGQEGVPFPPPPPPSVRPSFRLVPRSRPGAGQTAVRVAGQQTNRHAAGRQTACWGDEPAGTFLVRDSSDSHHFFTISVKTAYGTKNLRVQCDSCSFFLPTDPESAQATAPRFDCVLKLVHHYMPPAAGRAPPCGSAENGASSRSTYFIYSGGEKIPLELLRPLCATMSSLQHLCRKTVNGHLDVCSKRDQLPHTLKEFLQEYDAPI</sequence>